<evidence type="ECO:0000313" key="1">
    <source>
        <dbReference type="EMBL" id="GGJ43960.1"/>
    </source>
</evidence>
<proteinExistence type="predicted"/>
<reference evidence="1" key="2">
    <citation type="submission" date="2020-09" db="EMBL/GenBank/DDBJ databases">
        <authorList>
            <person name="Sun Q."/>
            <person name="Zhou Y."/>
        </authorList>
    </citation>
    <scope>NUCLEOTIDE SEQUENCE</scope>
    <source>
        <strain evidence="1">CGMCC 4.7272</strain>
    </source>
</reference>
<dbReference type="Proteomes" id="UP000625682">
    <property type="component" value="Unassembled WGS sequence"/>
</dbReference>
<reference evidence="1" key="1">
    <citation type="journal article" date="2014" name="Int. J. Syst. Evol. Microbiol.">
        <title>Complete genome sequence of Corynebacterium casei LMG S-19264T (=DSM 44701T), isolated from a smear-ripened cheese.</title>
        <authorList>
            <consortium name="US DOE Joint Genome Institute (JGI-PGF)"/>
            <person name="Walter F."/>
            <person name="Albersmeier A."/>
            <person name="Kalinowski J."/>
            <person name="Ruckert C."/>
        </authorList>
    </citation>
    <scope>NUCLEOTIDE SEQUENCE</scope>
    <source>
        <strain evidence="1">CGMCC 4.7272</strain>
    </source>
</reference>
<comment type="caution">
    <text evidence="1">The sequence shown here is derived from an EMBL/GenBank/DDBJ whole genome shotgun (WGS) entry which is preliminary data.</text>
</comment>
<protein>
    <submittedName>
        <fullName evidence="1">Uncharacterized protein</fullName>
    </submittedName>
</protein>
<dbReference type="AlphaFoldDB" id="A0A917L4G4"/>
<evidence type="ECO:0000313" key="2">
    <source>
        <dbReference type="Proteomes" id="UP000625682"/>
    </source>
</evidence>
<name>A0A917L4G4_9ACTN</name>
<accession>A0A917L4G4</accession>
<sequence>MALAGALMLSPRLARRHAGMGGLQGLIVRLWLVCTTCRQALLRVFGRQSPDGVIQSVTAEKVLPPVCSKTRLWAPQSPGRPL</sequence>
<dbReference type="EMBL" id="BMMU01000015">
    <property type="protein sequence ID" value="GGJ43960.1"/>
    <property type="molecule type" value="Genomic_DNA"/>
</dbReference>
<keyword evidence="2" id="KW-1185">Reference proteome</keyword>
<gene>
    <name evidence="1" type="ORF">GCM10012282_46040</name>
</gene>
<organism evidence="1 2">
    <name type="scientific">Streptomyces lacrimifluminis</name>
    <dbReference type="NCBI Taxonomy" id="1500077"/>
    <lineage>
        <taxon>Bacteria</taxon>
        <taxon>Bacillati</taxon>
        <taxon>Actinomycetota</taxon>
        <taxon>Actinomycetes</taxon>
        <taxon>Kitasatosporales</taxon>
        <taxon>Streptomycetaceae</taxon>
        <taxon>Streptomyces</taxon>
    </lineage>
</organism>